<dbReference type="Pfam" id="PF14242">
    <property type="entry name" value="DUF4342"/>
    <property type="match status" value="1"/>
</dbReference>
<evidence type="ECO:0000313" key="3">
    <source>
        <dbReference type="EMBL" id="EME55117.1"/>
    </source>
</evidence>
<gene>
    <name evidence="3" type="ORF">H074_26452</name>
</gene>
<keyword evidence="4" id="KW-1185">Reference proteome</keyword>
<sequence>MTESATRRAGREVFTEKVRRLAREGNVRRIVVKDTEDRVVLDVPVNAGLVAAVLAPVVTAAGAIAALAGPWSIAIERRGGPTAEEGPS</sequence>
<keyword evidence="1" id="KW-0472">Membrane</keyword>
<dbReference type="PATRIC" id="fig|1284240.4.peg.5374"/>
<keyword evidence="1" id="KW-0812">Transmembrane</keyword>
<dbReference type="AlphaFoldDB" id="M2YK82"/>
<keyword evidence="1" id="KW-1133">Transmembrane helix</keyword>
<reference evidence="3 4" key="1">
    <citation type="journal article" date="2013" name="Genome Announc.">
        <title>Draft Genome Sequence of Amycolatopsis decaplanina Strain DSM 44594T.</title>
        <authorList>
            <person name="Kaur N."/>
            <person name="Kumar S."/>
            <person name="Bala M."/>
            <person name="Raghava G.P."/>
            <person name="Mayilraj S."/>
        </authorList>
    </citation>
    <scope>NUCLEOTIDE SEQUENCE [LARGE SCALE GENOMIC DNA]</scope>
    <source>
        <strain evidence="3 4">DSM 44594</strain>
    </source>
</reference>
<dbReference type="InterPro" id="IPR025642">
    <property type="entry name" value="DUF4342"/>
</dbReference>
<organism evidence="3 4">
    <name type="scientific">Amycolatopsis decaplanina DSM 44594</name>
    <dbReference type="NCBI Taxonomy" id="1284240"/>
    <lineage>
        <taxon>Bacteria</taxon>
        <taxon>Bacillati</taxon>
        <taxon>Actinomycetota</taxon>
        <taxon>Actinomycetes</taxon>
        <taxon>Pseudonocardiales</taxon>
        <taxon>Pseudonocardiaceae</taxon>
        <taxon>Amycolatopsis</taxon>
    </lineage>
</organism>
<accession>M2YK82</accession>
<feature type="domain" description="DUF4342" evidence="2">
    <location>
        <begin position="11"/>
        <end position="77"/>
    </location>
</feature>
<dbReference type="Proteomes" id="UP000054226">
    <property type="component" value="Unassembled WGS sequence"/>
</dbReference>
<evidence type="ECO:0000259" key="2">
    <source>
        <dbReference type="Pfam" id="PF14242"/>
    </source>
</evidence>
<comment type="caution">
    <text evidence="3">The sequence shown here is derived from an EMBL/GenBank/DDBJ whole genome shotgun (WGS) entry which is preliminary data.</text>
</comment>
<feature type="transmembrane region" description="Helical" evidence="1">
    <location>
        <begin position="47"/>
        <end position="68"/>
    </location>
</feature>
<dbReference type="EMBL" id="AOHO01000068">
    <property type="protein sequence ID" value="EME55117.1"/>
    <property type="molecule type" value="Genomic_DNA"/>
</dbReference>
<name>M2YK82_9PSEU</name>
<evidence type="ECO:0000256" key="1">
    <source>
        <dbReference type="SAM" id="Phobius"/>
    </source>
</evidence>
<protein>
    <submittedName>
        <fullName evidence="3">Ubiquitin-associated-domain-containing protein</fullName>
    </submittedName>
</protein>
<proteinExistence type="predicted"/>
<evidence type="ECO:0000313" key="4">
    <source>
        <dbReference type="Proteomes" id="UP000054226"/>
    </source>
</evidence>